<name>A0A7W7D2D7_9ACTN</name>
<keyword evidence="2" id="KW-0472">Membrane</keyword>
<protein>
    <submittedName>
        <fullName evidence="3">Uncharacterized protein</fullName>
    </submittedName>
</protein>
<dbReference type="AlphaFoldDB" id="A0A7W7D2D7"/>
<feature type="transmembrane region" description="Helical" evidence="2">
    <location>
        <begin position="54"/>
        <end position="72"/>
    </location>
</feature>
<organism evidence="3 4">
    <name type="scientific">Sphaerisporangium siamense</name>
    <dbReference type="NCBI Taxonomy" id="795645"/>
    <lineage>
        <taxon>Bacteria</taxon>
        <taxon>Bacillati</taxon>
        <taxon>Actinomycetota</taxon>
        <taxon>Actinomycetes</taxon>
        <taxon>Streptosporangiales</taxon>
        <taxon>Streptosporangiaceae</taxon>
        <taxon>Sphaerisporangium</taxon>
    </lineage>
</organism>
<comment type="caution">
    <text evidence="3">The sequence shown here is derived from an EMBL/GenBank/DDBJ whole genome shotgun (WGS) entry which is preliminary data.</text>
</comment>
<evidence type="ECO:0000256" key="2">
    <source>
        <dbReference type="SAM" id="Phobius"/>
    </source>
</evidence>
<feature type="transmembrane region" description="Helical" evidence="2">
    <location>
        <begin position="30"/>
        <end position="48"/>
    </location>
</feature>
<evidence type="ECO:0000313" key="4">
    <source>
        <dbReference type="Proteomes" id="UP000542210"/>
    </source>
</evidence>
<proteinExistence type="predicted"/>
<accession>A0A7W7D2D7</accession>
<sequence length="81" mass="8197">MSDPGTSPSDDVGGVSGPESIRDARTVRSLGTLALVAGLTLIVISLLGAREIPLPLLGGVLILAVVGVGLRIEAAIRLRGR</sequence>
<dbReference type="Proteomes" id="UP000542210">
    <property type="component" value="Unassembled WGS sequence"/>
</dbReference>
<keyword evidence="2" id="KW-1133">Transmembrane helix</keyword>
<reference evidence="3 4" key="1">
    <citation type="submission" date="2020-08" db="EMBL/GenBank/DDBJ databases">
        <title>Sequencing the genomes of 1000 actinobacteria strains.</title>
        <authorList>
            <person name="Klenk H.-P."/>
        </authorList>
    </citation>
    <scope>NUCLEOTIDE SEQUENCE [LARGE SCALE GENOMIC DNA]</scope>
    <source>
        <strain evidence="3 4">DSM 45784</strain>
    </source>
</reference>
<evidence type="ECO:0000256" key="1">
    <source>
        <dbReference type="SAM" id="MobiDB-lite"/>
    </source>
</evidence>
<keyword evidence="2" id="KW-0812">Transmembrane</keyword>
<keyword evidence="4" id="KW-1185">Reference proteome</keyword>
<dbReference type="EMBL" id="JACHND010000001">
    <property type="protein sequence ID" value="MBB4698734.1"/>
    <property type="molecule type" value="Genomic_DNA"/>
</dbReference>
<feature type="region of interest" description="Disordered" evidence="1">
    <location>
        <begin position="1"/>
        <end position="20"/>
    </location>
</feature>
<evidence type="ECO:0000313" key="3">
    <source>
        <dbReference type="EMBL" id="MBB4698734.1"/>
    </source>
</evidence>
<dbReference type="RefSeq" id="WP_184875788.1">
    <property type="nucleotide sequence ID" value="NZ_BOOV01000013.1"/>
</dbReference>
<gene>
    <name evidence="3" type="ORF">BJ982_000278</name>
</gene>